<name>A0A8D8SSR0_9HEMI</name>
<dbReference type="EMBL" id="HBUF01235941">
    <property type="protein sequence ID" value="CAG6675235.1"/>
    <property type="molecule type" value="Transcribed_RNA"/>
</dbReference>
<dbReference type="AlphaFoldDB" id="A0A8D8SSR0"/>
<accession>A0A8D8SSR0</accession>
<reference evidence="2" key="1">
    <citation type="submission" date="2021-05" db="EMBL/GenBank/DDBJ databases">
        <authorList>
            <person name="Alioto T."/>
            <person name="Alioto T."/>
            <person name="Gomez Garrido J."/>
        </authorList>
    </citation>
    <scope>NUCLEOTIDE SEQUENCE</scope>
</reference>
<feature type="compositionally biased region" description="Polar residues" evidence="1">
    <location>
        <begin position="179"/>
        <end position="188"/>
    </location>
</feature>
<sequence length="188" mass="21227">MGSLWKDLSMPQRREEATVCMVGGEEGEVDHRVVGILKNTMTVKTTLKKALVTRTHRDAIVETHVQDHTMVPHVEEEESGETEVGMTERKEGIVKMEWTVRVTGVVGEGEDHRGGTMTDPATMMTDTLLEDPGMRNMRVEKSQDLVQGEGDDSHAREEVVVGKENQERRKAASRRYKTQRQSQMHNSI</sequence>
<proteinExistence type="predicted"/>
<feature type="compositionally biased region" description="Basic and acidic residues" evidence="1">
    <location>
        <begin position="151"/>
        <end position="170"/>
    </location>
</feature>
<dbReference type="EMBL" id="HBUF01600021">
    <property type="protein sequence ID" value="CAG6775887.1"/>
    <property type="molecule type" value="Transcribed_RNA"/>
</dbReference>
<organism evidence="2">
    <name type="scientific">Cacopsylla melanoneura</name>
    <dbReference type="NCBI Taxonomy" id="428564"/>
    <lineage>
        <taxon>Eukaryota</taxon>
        <taxon>Metazoa</taxon>
        <taxon>Ecdysozoa</taxon>
        <taxon>Arthropoda</taxon>
        <taxon>Hexapoda</taxon>
        <taxon>Insecta</taxon>
        <taxon>Pterygota</taxon>
        <taxon>Neoptera</taxon>
        <taxon>Paraneoptera</taxon>
        <taxon>Hemiptera</taxon>
        <taxon>Sternorrhyncha</taxon>
        <taxon>Psylloidea</taxon>
        <taxon>Psyllidae</taxon>
        <taxon>Psyllinae</taxon>
        <taxon>Cacopsylla</taxon>
    </lineage>
</organism>
<evidence type="ECO:0000256" key="1">
    <source>
        <dbReference type="SAM" id="MobiDB-lite"/>
    </source>
</evidence>
<feature type="region of interest" description="Disordered" evidence="1">
    <location>
        <begin position="143"/>
        <end position="188"/>
    </location>
</feature>
<protein>
    <submittedName>
        <fullName evidence="2">Uncharacterized protein</fullName>
    </submittedName>
</protein>
<dbReference type="EMBL" id="HBUF01235940">
    <property type="protein sequence ID" value="CAG6675233.1"/>
    <property type="molecule type" value="Transcribed_RNA"/>
</dbReference>
<dbReference type="EMBL" id="HBUF01351519">
    <property type="protein sequence ID" value="CAG6714174.1"/>
    <property type="molecule type" value="Transcribed_RNA"/>
</dbReference>
<evidence type="ECO:0000313" key="2">
    <source>
        <dbReference type="EMBL" id="CAG6675235.1"/>
    </source>
</evidence>